<feature type="signal peptide" evidence="6">
    <location>
        <begin position="1"/>
        <end position="27"/>
    </location>
</feature>
<evidence type="ECO:0000256" key="3">
    <source>
        <dbReference type="ARBA" id="ARBA00022801"/>
    </source>
</evidence>
<keyword evidence="5" id="KW-0175">Coiled coil</keyword>
<dbReference type="RefSeq" id="WP_150939593.1">
    <property type="nucleotide sequence ID" value="NZ_VYTZ01000019.1"/>
</dbReference>
<keyword evidence="6" id="KW-0732">Signal</keyword>
<feature type="domain" description="NlpC/P60" evidence="7">
    <location>
        <begin position="267"/>
        <end position="388"/>
    </location>
</feature>
<accession>A0A5J5JRW6</accession>
<evidence type="ECO:0000256" key="6">
    <source>
        <dbReference type="SAM" id="SignalP"/>
    </source>
</evidence>
<feature type="chain" id="PRO_5023874309" evidence="6">
    <location>
        <begin position="28"/>
        <end position="388"/>
    </location>
</feature>
<keyword evidence="2" id="KW-0645">Protease</keyword>
<evidence type="ECO:0000256" key="4">
    <source>
        <dbReference type="ARBA" id="ARBA00022807"/>
    </source>
</evidence>
<dbReference type="AlphaFoldDB" id="A0A5J5JRW6"/>
<dbReference type="SUPFAM" id="SSF54001">
    <property type="entry name" value="Cysteine proteinases"/>
    <property type="match status" value="1"/>
</dbReference>
<evidence type="ECO:0000313" key="9">
    <source>
        <dbReference type="Proteomes" id="UP000327011"/>
    </source>
</evidence>
<feature type="coiled-coil region" evidence="5">
    <location>
        <begin position="57"/>
        <end position="105"/>
    </location>
</feature>
<dbReference type="Gene3D" id="3.90.1720.10">
    <property type="entry name" value="endopeptidase domain like (from Nostoc punctiforme)"/>
    <property type="match status" value="1"/>
</dbReference>
<keyword evidence="3" id="KW-0378">Hydrolase</keyword>
<dbReference type="GO" id="GO:0008234">
    <property type="term" value="F:cysteine-type peptidase activity"/>
    <property type="evidence" value="ECO:0007669"/>
    <property type="project" value="UniProtKB-KW"/>
</dbReference>
<dbReference type="InterPro" id="IPR038765">
    <property type="entry name" value="Papain-like_cys_pep_sf"/>
</dbReference>
<dbReference type="Pfam" id="PF00877">
    <property type="entry name" value="NLPC_P60"/>
    <property type="match status" value="1"/>
</dbReference>
<feature type="coiled-coil region" evidence="5">
    <location>
        <begin position="210"/>
        <end position="244"/>
    </location>
</feature>
<keyword evidence="9" id="KW-1185">Reference proteome</keyword>
<dbReference type="Proteomes" id="UP000327011">
    <property type="component" value="Unassembled WGS sequence"/>
</dbReference>
<evidence type="ECO:0000256" key="2">
    <source>
        <dbReference type="ARBA" id="ARBA00022670"/>
    </source>
</evidence>
<protein>
    <submittedName>
        <fullName evidence="8">NlpC/P60 family protein</fullName>
    </submittedName>
</protein>
<organism evidence="8 9">
    <name type="scientific">Microbispora cellulosiformans</name>
    <dbReference type="NCBI Taxonomy" id="2614688"/>
    <lineage>
        <taxon>Bacteria</taxon>
        <taxon>Bacillati</taxon>
        <taxon>Actinomycetota</taxon>
        <taxon>Actinomycetes</taxon>
        <taxon>Streptosporangiales</taxon>
        <taxon>Streptosporangiaceae</taxon>
        <taxon>Microbispora</taxon>
    </lineage>
</organism>
<comment type="similarity">
    <text evidence="1">Belongs to the peptidase C40 family.</text>
</comment>
<reference evidence="8 9" key="1">
    <citation type="submission" date="2019-09" db="EMBL/GenBank/DDBJ databases">
        <title>Screening of Novel Bioactive Compounds from Soil-Associated.</title>
        <authorList>
            <person name="Gong X."/>
        </authorList>
    </citation>
    <scope>NUCLEOTIDE SEQUENCE [LARGE SCALE GENOMIC DNA]</scope>
    <source>
        <strain evidence="8 9">Gxj-6</strain>
    </source>
</reference>
<comment type="caution">
    <text evidence="8">The sequence shown here is derived from an EMBL/GenBank/DDBJ whole genome shotgun (WGS) entry which is preliminary data.</text>
</comment>
<evidence type="ECO:0000313" key="8">
    <source>
        <dbReference type="EMBL" id="KAA9373880.1"/>
    </source>
</evidence>
<dbReference type="InterPro" id="IPR000064">
    <property type="entry name" value="NLP_P60_dom"/>
</dbReference>
<keyword evidence="4" id="KW-0788">Thiol protease</keyword>
<dbReference type="PANTHER" id="PTHR47359:SF3">
    <property type="entry name" value="NLP_P60 DOMAIN-CONTAINING PROTEIN-RELATED"/>
    <property type="match status" value="1"/>
</dbReference>
<sequence>MPLLRATGLVAGLGSSLALTFGAPAGADPKPSSKDVARARQQVQERARELGKASADLASAQARRDALDADAERLVEAYNGEIVRLERARAAYEQSERRAGQAAGEFDRLRSVVTTRVAQGYGRLRLAPSAAAMLGGWGDAGEFLRRASVLTQLGDEQDATLAEMDDARKIYEILREQAARAYAEQSHTADEVRQARDAAQRAVDEQLGQTQLIEREKEEISQRLDAARARVDELRRARNAARQKSRRQAPAARSSMAIPAWTARLASGRGGEAAQWALKQIGKPYVWAAAGPSGFDCSGLTMRAWQRAGVSLDHWTGTQWTSGRHVPLKELQSGDLLFYGRLSRSPGTIHHVGLYIGRGMMVHAPQTGDVVRISPIWRHDLVGATRPA</sequence>
<evidence type="ECO:0000256" key="5">
    <source>
        <dbReference type="SAM" id="Coils"/>
    </source>
</evidence>
<proteinExistence type="inferred from homology"/>
<dbReference type="EMBL" id="VYTZ01000019">
    <property type="protein sequence ID" value="KAA9373880.1"/>
    <property type="molecule type" value="Genomic_DNA"/>
</dbReference>
<gene>
    <name evidence="8" type="ORF">F5972_33470</name>
</gene>
<evidence type="ECO:0000256" key="1">
    <source>
        <dbReference type="ARBA" id="ARBA00007074"/>
    </source>
</evidence>
<evidence type="ECO:0000259" key="7">
    <source>
        <dbReference type="PROSITE" id="PS51935"/>
    </source>
</evidence>
<dbReference type="PROSITE" id="PS51935">
    <property type="entry name" value="NLPC_P60"/>
    <property type="match status" value="1"/>
</dbReference>
<dbReference type="PANTHER" id="PTHR47359">
    <property type="entry name" value="PEPTIDOGLYCAN DL-ENDOPEPTIDASE CWLO"/>
    <property type="match status" value="1"/>
</dbReference>
<name>A0A5J5JRW6_9ACTN</name>
<dbReference type="GO" id="GO:0006508">
    <property type="term" value="P:proteolysis"/>
    <property type="evidence" value="ECO:0007669"/>
    <property type="project" value="UniProtKB-KW"/>
</dbReference>
<dbReference type="InterPro" id="IPR051794">
    <property type="entry name" value="PG_Endopeptidase_C40"/>
</dbReference>